<evidence type="ECO:0000313" key="2">
    <source>
        <dbReference type="Proteomes" id="UP001234297"/>
    </source>
</evidence>
<gene>
    <name evidence="1" type="ORF">MRB53_018597</name>
</gene>
<evidence type="ECO:0000313" key="1">
    <source>
        <dbReference type="EMBL" id="KAJ8641903.1"/>
    </source>
</evidence>
<sequence>MTLSFGTRKKRKENPEERYRSKERGLAPESRHRWERRGRWAMAPGTNEEDCGDHNGATMMVSRWLGWHGFAEDLQMLETMLFDADLEIWRRR</sequence>
<comment type="caution">
    <text evidence="1">The sequence shown here is derived from an EMBL/GenBank/DDBJ whole genome shotgun (WGS) entry which is preliminary data.</text>
</comment>
<keyword evidence="2" id="KW-1185">Reference proteome</keyword>
<name>A0ACC2M8I9_PERAE</name>
<protein>
    <submittedName>
        <fullName evidence="1">Uncharacterized protein</fullName>
    </submittedName>
</protein>
<reference evidence="1 2" key="1">
    <citation type="journal article" date="2022" name="Hortic Res">
        <title>A haplotype resolved chromosomal level avocado genome allows analysis of novel avocado genes.</title>
        <authorList>
            <person name="Nath O."/>
            <person name="Fletcher S.J."/>
            <person name="Hayward A."/>
            <person name="Shaw L.M."/>
            <person name="Masouleh A.K."/>
            <person name="Furtado A."/>
            <person name="Henry R.J."/>
            <person name="Mitter N."/>
        </authorList>
    </citation>
    <scope>NUCLEOTIDE SEQUENCE [LARGE SCALE GENOMIC DNA]</scope>
    <source>
        <strain evidence="2">cv. Hass</strain>
    </source>
</reference>
<dbReference type="EMBL" id="CM056813">
    <property type="protein sequence ID" value="KAJ8641903.1"/>
    <property type="molecule type" value="Genomic_DNA"/>
</dbReference>
<organism evidence="1 2">
    <name type="scientific">Persea americana</name>
    <name type="common">Avocado</name>
    <dbReference type="NCBI Taxonomy" id="3435"/>
    <lineage>
        <taxon>Eukaryota</taxon>
        <taxon>Viridiplantae</taxon>
        <taxon>Streptophyta</taxon>
        <taxon>Embryophyta</taxon>
        <taxon>Tracheophyta</taxon>
        <taxon>Spermatophyta</taxon>
        <taxon>Magnoliopsida</taxon>
        <taxon>Magnoliidae</taxon>
        <taxon>Laurales</taxon>
        <taxon>Lauraceae</taxon>
        <taxon>Persea</taxon>
    </lineage>
</organism>
<accession>A0ACC2M8I9</accession>
<dbReference type="Proteomes" id="UP001234297">
    <property type="component" value="Chromosome 5"/>
</dbReference>
<proteinExistence type="predicted"/>